<evidence type="ECO:0000256" key="11">
    <source>
        <dbReference type="SAM" id="Phobius"/>
    </source>
</evidence>
<reference evidence="14 15" key="1">
    <citation type="journal article" date="2016" name="Sci. Rep.">
        <title>The genome sequence of the outbreeding globe artichoke constructed de novo incorporating a phase-aware low-pass sequencing strategy of F1 progeny.</title>
        <authorList>
            <person name="Scaglione D."/>
            <person name="Reyes-Chin-Wo S."/>
            <person name="Acquadro A."/>
            <person name="Froenicke L."/>
            <person name="Portis E."/>
            <person name="Beitel C."/>
            <person name="Tirone M."/>
            <person name="Mauro R."/>
            <person name="Lo Monaco A."/>
            <person name="Mauromicale G."/>
            <person name="Faccioli P."/>
            <person name="Cattivelli L."/>
            <person name="Rieseberg L."/>
            <person name="Michelmore R."/>
            <person name="Lanteri S."/>
        </authorList>
    </citation>
    <scope>NUCLEOTIDE SEQUENCE [LARGE SCALE GENOMIC DNA]</scope>
    <source>
        <strain evidence="14">2C</strain>
    </source>
</reference>
<evidence type="ECO:0000259" key="13">
    <source>
        <dbReference type="PROSITE" id="PS50011"/>
    </source>
</evidence>
<evidence type="ECO:0000256" key="8">
    <source>
        <dbReference type="ARBA" id="ARBA00023136"/>
    </source>
</evidence>
<keyword evidence="5 12" id="KW-0732">Signal</keyword>
<dbReference type="Pfam" id="PF00560">
    <property type="entry name" value="LRR_1"/>
    <property type="match status" value="1"/>
</dbReference>
<dbReference type="Pfam" id="PF08263">
    <property type="entry name" value="LRRNT_2"/>
    <property type="match status" value="1"/>
</dbReference>
<dbReference type="InterPro" id="IPR032675">
    <property type="entry name" value="LRR_dom_sf"/>
</dbReference>
<keyword evidence="9" id="KW-0325">Glycoprotein</keyword>
<dbReference type="GO" id="GO:0016020">
    <property type="term" value="C:membrane"/>
    <property type="evidence" value="ECO:0007669"/>
    <property type="project" value="UniProtKB-SubCell"/>
</dbReference>
<dbReference type="SUPFAM" id="SSF52058">
    <property type="entry name" value="L domain-like"/>
    <property type="match status" value="1"/>
</dbReference>
<dbReference type="FunFam" id="3.80.10.10:FF:000077">
    <property type="entry name" value="LRR receptor-like serine/threonine-protein kinase ERL1"/>
    <property type="match status" value="1"/>
</dbReference>
<keyword evidence="3" id="KW-0433">Leucine-rich repeat</keyword>
<comment type="subcellular location">
    <subcellularLocation>
        <location evidence="1">Membrane</location>
        <topology evidence="1">Single-pass type I membrane protein</topology>
    </subcellularLocation>
</comment>
<evidence type="ECO:0000256" key="6">
    <source>
        <dbReference type="ARBA" id="ARBA00022737"/>
    </source>
</evidence>
<dbReference type="PROSITE" id="PS50011">
    <property type="entry name" value="PROTEIN_KINASE_DOM"/>
    <property type="match status" value="1"/>
</dbReference>
<keyword evidence="15" id="KW-1185">Reference proteome</keyword>
<dbReference type="GO" id="GO:0004672">
    <property type="term" value="F:protein kinase activity"/>
    <property type="evidence" value="ECO:0007669"/>
    <property type="project" value="InterPro"/>
</dbReference>
<feature type="transmembrane region" description="Helical" evidence="11">
    <location>
        <begin position="324"/>
        <end position="346"/>
    </location>
</feature>
<keyword evidence="4 11" id="KW-0812">Transmembrane</keyword>
<dbReference type="Proteomes" id="UP000243975">
    <property type="component" value="Unassembled WGS sequence"/>
</dbReference>
<dbReference type="SMART" id="SM00369">
    <property type="entry name" value="LRR_TYP"/>
    <property type="match status" value="2"/>
</dbReference>
<dbReference type="InterPro" id="IPR046959">
    <property type="entry name" value="PRK1-6/SRF4-like"/>
</dbReference>
<feature type="transmembrane region" description="Helical" evidence="11">
    <location>
        <begin position="538"/>
        <end position="558"/>
    </location>
</feature>
<evidence type="ECO:0000256" key="1">
    <source>
        <dbReference type="ARBA" id="ARBA00004479"/>
    </source>
</evidence>
<dbReference type="Gene3D" id="3.30.200.20">
    <property type="entry name" value="Phosphorylase Kinase, domain 1"/>
    <property type="match status" value="1"/>
</dbReference>
<dbReference type="Gene3D" id="3.80.10.10">
    <property type="entry name" value="Ribonuclease Inhibitor"/>
    <property type="match status" value="2"/>
</dbReference>
<evidence type="ECO:0000256" key="12">
    <source>
        <dbReference type="SAM" id="SignalP"/>
    </source>
</evidence>
<organism evidence="14 15">
    <name type="scientific">Cynara cardunculus var. scolymus</name>
    <name type="common">Globe artichoke</name>
    <name type="synonym">Cynara scolymus</name>
    <dbReference type="NCBI Taxonomy" id="59895"/>
    <lineage>
        <taxon>Eukaryota</taxon>
        <taxon>Viridiplantae</taxon>
        <taxon>Streptophyta</taxon>
        <taxon>Embryophyta</taxon>
        <taxon>Tracheophyta</taxon>
        <taxon>Spermatophyta</taxon>
        <taxon>Magnoliopsida</taxon>
        <taxon>eudicotyledons</taxon>
        <taxon>Gunneridae</taxon>
        <taxon>Pentapetalae</taxon>
        <taxon>asterids</taxon>
        <taxon>campanulids</taxon>
        <taxon>Asterales</taxon>
        <taxon>Asteraceae</taxon>
        <taxon>Carduoideae</taxon>
        <taxon>Cardueae</taxon>
        <taxon>Carduinae</taxon>
        <taxon>Cynara</taxon>
    </lineage>
</organism>
<gene>
    <name evidence="14" type="ORF">Ccrd_010805</name>
</gene>
<dbReference type="Pfam" id="PF00069">
    <property type="entry name" value="Pkinase"/>
    <property type="match status" value="1"/>
</dbReference>
<dbReference type="FunFam" id="3.80.10.10:FF:000722">
    <property type="entry name" value="Leucine-rich repeat receptor-like protein kinase"/>
    <property type="match status" value="1"/>
</dbReference>
<dbReference type="PANTHER" id="PTHR48007:SF47">
    <property type="entry name" value="PROTEIN KINASE DOMAIN-CONTAINING PROTEIN"/>
    <property type="match status" value="1"/>
</dbReference>
<dbReference type="EMBL" id="LEKV01000998">
    <property type="protein sequence ID" value="KVI10796.1"/>
    <property type="molecule type" value="Genomic_DNA"/>
</dbReference>
<feature type="compositionally biased region" description="Polar residues" evidence="10">
    <location>
        <begin position="288"/>
        <end position="298"/>
    </location>
</feature>
<evidence type="ECO:0000256" key="10">
    <source>
        <dbReference type="SAM" id="MobiDB-lite"/>
    </source>
</evidence>
<feature type="chain" id="PRO_5007119813" evidence="12">
    <location>
        <begin position="24"/>
        <end position="775"/>
    </location>
</feature>
<keyword evidence="8 11" id="KW-0472">Membrane</keyword>
<dbReference type="InterPro" id="IPR000719">
    <property type="entry name" value="Prot_kinase_dom"/>
</dbReference>
<evidence type="ECO:0000313" key="14">
    <source>
        <dbReference type="EMBL" id="KVI10796.1"/>
    </source>
</evidence>
<evidence type="ECO:0000256" key="2">
    <source>
        <dbReference type="ARBA" id="ARBA00022553"/>
    </source>
</evidence>
<dbReference type="GO" id="GO:0051707">
    <property type="term" value="P:response to other organism"/>
    <property type="evidence" value="ECO:0007669"/>
    <property type="project" value="UniProtKB-ARBA"/>
</dbReference>
<evidence type="ECO:0000256" key="5">
    <source>
        <dbReference type="ARBA" id="ARBA00022729"/>
    </source>
</evidence>
<dbReference type="InterPro" id="IPR003591">
    <property type="entry name" value="Leu-rich_rpt_typical-subtyp"/>
</dbReference>
<evidence type="ECO:0000313" key="15">
    <source>
        <dbReference type="Proteomes" id="UP000243975"/>
    </source>
</evidence>
<keyword evidence="2" id="KW-0597">Phosphoprotein</keyword>
<proteinExistence type="predicted"/>
<evidence type="ECO:0000256" key="4">
    <source>
        <dbReference type="ARBA" id="ARBA00022692"/>
    </source>
</evidence>
<feature type="compositionally biased region" description="Acidic residues" evidence="10">
    <location>
        <begin position="384"/>
        <end position="396"/>
    </location>
</feature>
<feature type="domain" description="Protein kinase" evidence="13">
    <location>
        <begin position="430"/>
        <end position="771"/>
    </location>
</feature>
<dbReference type="GO" id="GO:0005524">
    <property type="term" value="F:ATP binding"/>
    <property type="evidence" value="ECO:0007669"/>
    <property type="project" value="InterPro"/>
</dbReference>
<sequence length="775" mass="84342">MITTAALLHFFFSISLLISSISALNSDGTFLLSFKHSLLSQPPSLLQNWNHGDATPCAWTGVTCAPQNGSVISLLLPHSHLRGSIPNELGLLHHLRSLDLSNNFINGRLPTSLFNCSELQTLSLSSNLISGDLPDLISGLHSLRFLNLSDNEFSGKLPESLGKLKSLTGVSLKNNGFSGGVPGGFDSVEVLDLSSNLFNGALPLDFGGGRLKYLNLSNNRLSGSVFAQFAEKIPANAAVDLSFNNFTGQIPQTLSLSNQKTGYFAGNLDLCGKPLKKMCIVPSSLSTQPNVSSESSPTAAIAGIPKPTGKSNNHGGRKVKSRKIAAIVIGDVAAMVLLAVLFIYACQFRKKKRNQNPTAKPKELDESRDLFTTCSCLNGVTGEETSENESESDGDHDDSNPMDGKNDEEEKNCLVMVDGETELEMETLLKASAYILGSSGESIVYKAVVGGGGGGGGGVSFAVRRIGESGVKKMREFEKIVRVMDKFRHPNLVRVRGFYWGEEEKLVIHDYFSNGSLAGTAYSTPPFSSSLCDLMRMLAYLSYHAYIIILCSLCIFVSTSEKDGLFSCHLPFEVRLKIAKGIAKGLFYIHEKKHVHGNIKPSNVLLTSEMDPIISDFGLEWLISGKSNSVTYKSTGDLGRKRSASSRRFINTFVIPPTRLHGCMSPYQAPESMKTLKPNSKWDVYSFGIILLELLLGKTFSDNELGQWNSKSSIIDNESNILKIIDEFITINAHDKKESIITCFKLGFKCASLAPQKRPSMKEALQVLEKIPCSS</sequence>
<feature type="region of interest" description="Disordered" evidence="10">
    <location>
        <begin position="288"/>
        <end position="317"/>
    </location>
</feature>
<name>A0A103YKG2_CYNCS</name>
<evidence type="ECO:0000256" key="9">
    <source>
        <dbReference type="ARBA" id="ARBA00023180"/>
    </source>
</evidence>
<comment type="caution">
    <text evidence="14">The sequence shown here is derived from an EMBL/GenBank/DDBJ whole genome shotgun (WGS) entry which is preliminary data.</text>
</comment>
<dbReference type="InterPro" id="IPR011009">
    <property type="entry name" value="Kinase-like_dom_sf"/>
</dbReference>
<dbReference type="SUPFAM" id="SSF56112">
    <property type="entry name" value="Protein kinase-like (PK-like)"/>
    <property type="match status" value="1"/>
</dbReference>
<dbReference type="Gene3D" id="1.10.510.10">
    <property type="entry name" value="Transferase(Phosphotransferase) domain 1"/>
    <property type="match status" value="1"/>
</dbReference>
<evidence type="ECO:0000256" key="3">
    <source>
        <dbReference type="ARBA" id="ARBA00022614"/>
    </source>
</evidence>
<dbReference type="AlphaFoldDB" id="A0A103YKG2"/>
<dbReference type="PANTHER" id="PTHR48007">
    <property type="entry name" value="LEUCINE-RICH REPEAT RECEPTOR-LIKE PROTEIN KINASE PXC1"/>
    <property type="match status" value="1"/>
</dbReference>
<dbReference type="InterPro" id="IPR013210">
    <property type="entry name" value="LRR_N_plant-typ"/>
</dbReference>
<feature type="signal peptide" evidence="12">
    <location>
        <begin position="1"/>
        <end position="23"/>
    </location>
</feature>
<dbReference type="GO" id="GO:0006952">
    <property type="term" value="P:defense response"/>
    <property type="evidence" value="ECO:0007669"/>
    <property type="project" value="UniProtKB-ARBA"/>
</dbReference>
<keyword evidence="7 11" id="KW-1133">Transmembrane helix</keyword>
<evidence type="ECO:0000256" key="7">
    <source>
        <dbReference type="ARBA" id="ARBA00022989"/>
    </source>
</evidence>
<feature type="region of interest" description="Disordered" evidence="10">
    <location>
        <begin position="380"/>
        <end position="410"/>
    </location>
</feature>
<protein>
    <submittedName>
        <fullName evidence="14">Leucine-rich repeat-containing protein</fullName>
    </submittedName>
</protein>
<accession>A0A103YKG2</accession>
<dbReference type="InterPro" id="IPR001611">
    <property type="entry name" value="Leu-rich_rpt"/>
</dbReference>
<keyword evidence="6" id="KW-0677">Repeat</keyword>
<dbReference type="Pfam" id="PF13855">
    <property type="entry name" value="LRR_8"/>
    <property type="match status" value="1"/>
</dbReference>
<dbReference type="PROSITE" id="PS51450">
    <property type="entry name" value="LRR"/>
    <property type="match status" value="1"/>
</dbReference>
<feature type="unsure residue" description="I or L" evidence="14">
    <location>
        <position position="221"/>
    </location>
</feature>